<dbReference type="Pfam" id="PF14417">
    <property type="entry name" value="MEDS"/>
    <property type="match status" value="1"/>
</dbReference>
<dbReference type="CDD" id="cd16936">
    <property type="entry name" value="HATPase_RsbW-like"/>
    <property type="match status" value="1"/>
</dbReference>
<dbReference type="Gene3D" id="3.30.565.10">
    <property type="entry name" value="Histidine kinase-like ATPase, C-terminal domain"/>
    <property type="match status" value="1"/>
</dbReference>
<dbReference type="RefSeq" id="WP_065013973.1">
    <property type="nucleotide sequence ID" value="NZ_LZKJ01000078.1"/>
</dbReference>
<name>A0A1A2ZGW4_9MYCO</name>
<dbReference type="GO" id="GO:0004674">
    <property type="term" value="F:protein serine/threonine kinase activity"/>
    <property type="evidence" value="ECO:0007669"/>
    <property type="project" value="UniProtKB-KW"/>
</dbReference>
<evidence type="ECO:0000259" key="3">
    <source>
        <dbReference type="Pfam" id="PF14417"/>
    </source>
</evidence>
<sequence length="318" mass="34284">MRERRAEPAGLVHSALFYRSEQEYLDATVPFIADGLDKGQPTIVALPEEKLAAIRDGLGDAAVDVAMTDITEAGRNPNRLLGLLGAFVAEHPGERVRMVGEPVWPSRTADEYPACVRHEALCNTAFAGNEVTGVCLYDAEQLADTVLFDACTTHPLLWRNGTADRSADYAPDAAIARYNQPLPTSADAAAYTVRSLADLTGARAFASRYAGWLGLSQAGIADLQLAVTELATNSLQHAKSHCRLAIWQHNGHLVCQARDRGRFDDPMAGHRLPPGNAITGRGLFLVNTIADLVRTHAAEAGTTIQAYFRLTPSPVMVN</sequence>
<dbReference type="InterPro" id="IPR050267">
    <property type="entry name" value="Anti-sigma-factor_SerPK"/>
</dbReference>
<dbReference type="EMBL" id="LZKJ01000078">
    <property type="protein sequence ID" value="OBI48326.1"/>
    <property type="molecule type" value="Genomic_DNA"/>
</dbReference>
<evidence type="ECO:0000256" key="1">
    <source>
        <dbReference type="ARBA" id="ARBA00022527"/>
    </source>
</evidence>
<evidence type="ECO:0000313" key="4">
    <source>
        <dbReference type="EMBL" id="OBI48326.1"/>
    </source>
</evidence>
<dbReference type="InterPro" id="IPR036890">
    <property type="entry name" value="HATPase_C_sf"/>
</dbReference>
<gene>
    <name evidence="4" type="ORF">A5707_18180</name>
</gene>
<organism evidence="4 5">
    <name type="scientific">Mycobacterium kyorinense</name>
    <dbReference type="NCBI Taxonomy" id="487514"/>
    <lineage>
        <taxon>Bacteria</taxon>
        <taxon>Bacillati</taxon>
        <taxon>Actinomycetota</taxon>
        <taxon>Actinomycetes</taxon>
        <taxon>Mycobacteriales</taxon>
        <taxon>Mycobacteriaceae</taxon>
        <taxon>Mycobacterium</taxon>
    </lineage>
</organism>
<accession>A0A1A2ZGW4</accession>
<dbReference type="OrthoDB" id="4088450at2"/>
<feature type="domain" description="MEDS" evidence="3">
    <location>
        <begin position="13"/>
        <end position="155"/>
    </location>
</feature>
<dbReference type="PANTHER" id="PTHR35526:SF3">
    <property type="entry name" value="ANTI-SIGMA-F FACTOR RSBW"/>
    <property type="match status" value="1"/>
</dbReference>
<dbReference type="AlphaFoldDB" id="A0A1A2ZGW4"/>
<dbReference type="Pfam" id="PF13581">
    <property type="entry name" value="HATPase_c_2"/>
    <property type="match status" value="1"/>
</dbReference>
<protein>
    <submittedName>
        <fullName evidence="4">Regulator of Sig8</fullName>
    </submittedName>
</protein>
<keyword evidence="1" id="KW-0418">Kinase</keyword>
<dbReference type="InterPro" id="IPR025847">
    <property type="entry name" value="MEDS_domain"/>
</dbReference>
<reference evidence="5" key="1">
    <citation type="submission" date="2016-06" db="EMBL/GenBank/DDBJ databases">
        <authorList>
            <person name="Sutton G."/>
            <person name="Brinkac L."/>
            <person name="Sanka R."/>
            <person name="Adams M."/>
            <person name="Lau E."/>
            <person name="Sam S."/>
            <person name="Sreng N."/>
            <person name="Him V."/>
            <person name="Kerleguer A."/>
            <person name="Cheng S."/>
        </authorList>
    </citation>
    <scope>NUCLEOTIDE SEQUENCE [LARGE SCALE GENOMIC DNA]</scope>
    <source>
        <strain evidence="5">E861</strain>
    </source>
</reference>
<feature type="domain" description="Histidine kinase/HSP90-like ATPase" evidence="2">
    <location>
        <begin position="196"/>
        <end position="306"/>
    </location>
</feature>
<evidence type="ECO:0000313" key="5">
    <source>
        <dbReference type="Proteomes" id="UP000093592"/>
    </source>
</evidence>
<comment type="caution">
    <text evidence="4">The sequence shown here is derived from an EMBL/GenBank/DDBJ whole genome shotgun (WGS) entry which is preliminary data.</text>
</comment>
<dbReference type="InterPro" id="IPR047718">
    <property type="entry name" value="RsbA-like_anti_sig"/>
</dbReference>
<proteinExistence type="predicted"/>
<evidence type="ECO:0000259" key="2">
    <source>
        <dbReference type="Pfam" id="PF13581"/>
    </source>
</evidence>
<dbReference type="NCBIfam" id="NF041045">
    <property type="entry name" value="RsbA_anti_sig"/>
    <property type="match status" value="1"/>
</dbReference>
<dbReference type="SUPFAM" id="SSF55874">
    <property type="entry name" value="ATPase domain of HSP90 chaperone/DNA topoisomerase II/histidine kinase"/>
    <property type="match status" value="1"/>
</dbReference>
<keyword evidence="1" id="KW-0723">Serine/threonine-protein kinase</keyword>
<keyword evidence="1" id="KW-0808">Transferase</keyword>
<dbReference type="PANTHER" id="PTHR35526">
    <property type="entry name" value="ANTI-SIGMA-F FACTOR RSBW-RELATED"/>
    <property type="match status" value="1"/>
</dbReference>
<dbReference type="Proteomes" id="UP000093592">
    <property type="component" value="Unassembled WGS sequence"/>
</dbReference>
<dbReference type="InterPro" id="IPR003594">
    <property type="entry name" value="HATPase_dom"/>
</dbReference>